<reference evidence="1" key="1">
    <citation type="submission" date="2018-02" db="EMBL/GenBank/DDBJ databases">
        <title>Rhizophora mucronata_Transcriptome.</title>
        <authorList>
            <person name="Meera S.P."/>
            <person name="Sreeshan A."/>
            <person name="Augustine A."/>
        </authorList>
    </citation>
    <scope>NUCLEOTIDE SEQUENCE</scope>
    <source>
        <tissue evidence="1">Leaf</tissue>
    </source>
</reference>
<name>A0A2P2PYN8_RHIMU</name>
<accession>A0A2P2PYN8</accession>
<dbReference type="AlphaFoldDB" id="A0A2P2PYN8"/>
<dbReference type="EMBL" id="GGEC01079331">
    <property type="protein sequence ID" value="MBX59815.1"/>
    <property type="molecule type" value="Transcribed_RNA"/>
</dbReference>
<proteinExistence type="predicted"/>
<protein>
    <submittedName>
        <fullName evidence="1">Uncharacterized protein</fullName>
    </submittedName>
</protein>
<organism evidence="1">
    <name type="scientific">Rhizophora mucronata</name>
    <name type="common">Asiatic mangrove</name>
    <dbReference type="NCBI Taxonomy" id="61149"/>
    <lineage>
        <taxon>Eukaryota</taxon>
        <taxon>Viridiplantae</taxon>
        <taxon>Streptophyta</taxon>
        <taxon>Embryophyta</taxon>
        <taxon>Tracheophyta</taxon>
        <taxon>Spermatophyta</taxon>
        <taxon>Magnoliopsida</taxon>
        <taxon>eudicotyledons</taxon>
        <taxon>Gunneridae</taxon>
        <taxon>Pentapetalae</taxon>
        <taxon>rosids</taxon>
        <taxon>fabids</taxon>
        <taxon>Malpighiales</taxon>
        <taxon>Rhizophoraceae</taxon>
        <taxon>Rhizophora</taxon>
    </lineage>
</organism>
<sequence>MGNFPPLMNLIWAHLRLESNYAFLRNNQITETFR</sequence>
<evidence type="ECO:0000313" key="1">
    <source>
        <dbReference type="EMBL" id="MBX59815.1"/>
    </source>
</evidence>